<organism evidence="1 2">
    <name type="scientific">Scortum barcoo</name>
    <name type="common">barcoo grunter</name>
    <dbReference type="NCBI Taxonomy" id="214431"/>
    <lineage>
        <taxon>Eukaryota</taxon>
        <taxon>Metazoa</taxon>
        <taxon>Chordata</taxon>
        <taxon>Craniata</taxon>
        <taxon>Vertebrata</taxon>
        <taxon>Euteleostomi</taxon>
        <taxon>Actinopterygii</taxon>
        <taxon>Neopterygii</taxon>
        <taxon>Teleostei</taxon>
        <taxon>Neoteleostei</taxon>
        <taxon>Acanthomorphata</taxon>
        <taxon>Eupercaria</taxon>
        <taxon>Centrarchiformes</taxon>
        <taxon>Terapontoidei</taxon>
        <taxon>Terapontidae</taxon>
        <taxon>Scortum</taxon>
    </lineage>
</organism>
<name>A0ACB8WBP8_9TELE</name>
<dbReference type="EMBL" id="CM041543">
    <property type="protein sequence ID" value="KAI3364223.1"/>
    <property type="molecule type" value="Genomic_DNA"/>
</dbReference>
<proteinExistence type="predicted"/>
<keyword evidence="2" id="KW-1185">Reference proteome</keyword>
<evidence type="ECO:0000313" key="1">
    <source>
        <dbReference type="EMBL" id="KAI3364223.1"/>
    </source>
</evidence>
<reference evidence="1" key="1">
    <citation type="submission" date="2022-04" db="EMBL/GenBank/DDBJ databases">
        <title>Jade perch genome.</title>
        <authorList>
            <person name="Chao B."/>
        </authorList>
    </citation>
    <scope>NUCLEOTIDE SEQUENCE</scope>
    <source>
        <strain evidence="1">CB-2022</strain>
    </source>
</reference>
<protein>
    <submittedName>
        <fullName evidence="1">Uncharacterized protein</fullName>
    </submittedName>
</protein>
<dbReference type="Proteomes" id="UP000831701">
    <property type="component" value="Chromosome 13"/>
</dbReference>
<accession>A0ACB8WBP8</accession>
<sequence length="1407" mass="154231">MAHVQTPPDQVGTAPVRVRKRKNSNAQGAKQVYCILCRRLYLKCEAQEHMHGMLHHRELETVLGNCLCLCSSINRDSFHGCQACKASSMGLKEYAQHISTAQHKANLKSLISKNVKPTPLFKTLSTETVGLILDRNKKLKKEEKKAMKKKKKKLKQAAGQKQVKTLHRATRKHMVVSQVVKLEKCEQRNNSNNSVVQNKENKASILQRPPHQIDSAPQSQSRRLYRQPAGQGWHHPDVREQFIEPAQQLTSDNKFSVNHSRKVKIENSQTDRPVRRPDNTQGGQTSQHDNYNSHYDRDFTSDNLPHNGAIIFDHSQNDSMGSSQPEQEGSRCAAQPAAADRSANAAPIRDVDVSAMLWQIRRALGVREPCRADREARRQNVEAGVRSKEGGPHFTSAATTPVQSSQLNRSPPASNSDFCPSGVAAAKSKQTVKMTQGVTQLCEKTSAVASDSNGQSDRRERESECAPASQSPLSTSLDRTASSEPNLNVARRVRITNEEDRVQGEKEAKPTLNKLLSLSGARSKLSWREMHKDIKKRKQDRVKGMPRFGIELASLQPDQESSTQAEDLPLSEGFHWESVPASPSHWAGHRPPGQGRAHNPSHTETQSGPQMQEPLEQPAAAQEGGRGQTVEAVSVKAEPNFEDNNFRDNSNAKKRKQEVVTELSGKKKKTKSNKVLCFSLCFLSHIDQGQMDQLLAVSLREEELSHSLQDLDKSLVQARNALQAAYAEFQRLLLLRQQCTAEVNSLRAKRIEILQGMQGGFSGASNVAEKATTSSVGPAAASTASVLLSPLPSSSAFSIPSSRQSPPTNSASTLSQLHVSPLTLPNMPVKSEICQPPTVPSNPDTPQVPVNPPVHLFPSDLLPSLLLTQPGLAASTTAVTSVKQIRAECSTSVSTPPGSSVSVGLKDCVETVRLATEEAQPSDSDSEEEMGGNLCSEPAAKNPTYIFVSETDQNASAAAPDDNTGSESDNSVEMMEPSNVVVIDIDESDNDEAFSNVPVRQESPQRSVSVEFSSAGTQTSQNNDVERKVQPALASVPSETIDDEEPSLGDFLNHTGPVHGLQVHGGMLYTCSGDNTARAYSLKTKECQAVFDGHTNKINCLLVWSLPNMLARLYTGSSDQTIRCYSTKSKKCLEQISLPDRVLCLHVAWNILFAGLANGSVASYDLKTLKQLDVFECHGPRGVSCLGTAQEGARRVLLVGSYDSTISVRDAKSGLLLRTLEGHTKTVLCMKVVNDLVFSGSSDTSVHAHNIHTGELVRIYKGHGHAVTSIVILGKVMVTACLDKLVRVYELQSHDRLQVYGGHSDMVMCMAVHKSVIYTGSYDGSVQAVKLNLIKNYRCWWQNCSLIFGVAEHLAQHLVGDHTNPSEHMVKCRWRGCSTFFATHQSVRQELPEHMRSHVENDSKVQP</sequence>
<evidence type="ECO:0000313" key="2">
    <source>
        <dbReference type="Proteomes" id="UP000831701"/>
    </source>
</evidence>
<comment type="caution">
    <text evidence="1">The sequence shown here is derived from an EMBL/GenBank/DDBJ whole genome shotgun (WGS) entry which is preliminary data.</text>
</comment>
<gene>
    <name evidence="1" type="ORF">L3Q82_011026</name>
</gene>